<name>A0A3M6U8D9_POCDA</name>
<evidence type="ECO:0000313" key="2">
    <source>
        <dbReference type="Proteomes" id="UP000275408"/>
    </source>
</evidence>
<dbReference type="AlphaFoldDB" id="A0A3M6U8D9"/>
<comment type="caution">
    <text evidence="1">The sequence shown here is derived from an EMBL/GenBank/DDBJ whole genome shotgun (WGS) entry which is preliminary data.</text>
</comment>
<evidence type="ECO:0000313" key="1">
    <source>
        <dbReference type="EMBL" id="RMX49836.1"/>
    </source>
</evidence>
<reference evidence="1 2" key="1">
    <citation type="journal article" date="2018" name="Sci. Rep.">
        <title>Comparative analysis of the Pocillopora damicornis genome highlights role of immune system in coral evolution.</title>
        <authorList>
            <person name="Cunning R."/>
            <person name="Bay R.A."/>
            <person name="Gillette P."/>
            <person name="Baker A.C."/>
            <person name="Traylor-Knowles N."/>
        </authorList>
    </citation>
    <scope>NUCLEOTIDE SEQUENCE [LARGE SCALE GENOMIC DNA]</scope>
    <source>
        <strain evidence="1">RSMAS</strain>
        <tissue evidence="1">Whole animal</tissue>
    </source>
</reference>
<accession>A0A3M6U8D9</accession>
<gene>
    <name evidence="1" type="ORF">pdam_00009129</name>
</gene>
<proteinExistence type="predicted"/>
<protein>
    <submittedName>
        <fullName evidence="1">Uncharacterized protein</fullName>
    </submittedName>
</protein>
<dbReference type="Proteomes" id="UP000275408">
    <property type="component" value="Unassembled WGS sequence"/>
</dbReference>
<organism evidence="1 2">
    <name type="scientific">Pocillopora damicornis</name>
    <name type="common">Cauliflower coral</name>
    <name type="synonym">Millepora damicornis</name>
    <dbReference type="NCBI Taxonomy" id="46731"/>
    <lineage>
        <taxon>Eukaryota</taxon>
        <taxon>Metazoa</taxon>
        <taxon>Cnidaria</taxon>
        <taxon>Anthozoa</taxon>
        <taxon>Hexacorallia</taxon>
        <taxon>Scleractinia</taxon>
        <taxon>Astrocoeniina</taxon>
        <taxon>Pocilloporidae</taxon>
        <taxon>Pocillopora</taxon>
    </lineage>
</organism>
<dbReference type="EMBL" id="RCHS01002051">
    <property type="protein sequence ID" value="RMX49836.1"/>
    <property type="molecule type" value="Genomic_DNA"/>
</dbReference>
<sequence>MLYQWRSLRCRERLISNPSSSTEAVDDTSGIFSCTSRELNKQIVHINPPLTKSTSICAASNDILLCADDEQRSIMQLELK</sequence>
<keyword evidence="2" id="KW-1185">Reference proteome</keyword>